<keyword evidence="3" id="KW-1133">Transmembrane helix</keyword>
<evidence type="ECO:0000313" key="5">
    <source>
        <dbReference type="EnsemblProtists" id="EOD20271"/>
    </source>
</evidence>
<keyword evidence="6" id="KW-1185">Reference proteome</keyword>
<evidence type="ECO:0000256" key="1">
    <source>
        <dbReference type="ARBA" id="ARBA00022729"/>
    </source>
</evidence>
<dbReference type="InterPro" id="IPR011519">
    <property type="entry name" value="UnbV_ASPIC"/>
</dbReference>
<reference evidence="5" key="2">
    <citation type="submission" date="2024-10" db="UniProtKB">
        <authorList>
            <consortium name="EnsemblProtists"/>
        </authorList>
    </citation>
    <scope>IDENTIFICATION</scope>
</reference>
<feature type="transmembrane region" description="Helical" evidence="3">
    <location>
        <begin position="231"/>
        <end position="252"/>
    </location>
</feature>
<feature type="compositionally biased region" description="Pro residues" evidence="2">
    <location>
        <begin position="870"/>
        <end position="893"/>
    </location>
</feature>
<dbReference type="AlphaFoldDB" id="A0A0D3J9T6"/>
<name>A0A0D3J9T6_EMIH1</name>
<accession>A0A0D3J9T6</accession>
<reference evidence="6" key="1">
    <citation type="journal article" date="2013" name="Nature">
        <title>Pan genome of the phytoplankton Emiliania underpins its global distribution.</title>
        <authorList>
            <person name="Read B.A."/>
            <person name="Kegel J."/>
            <person name="Klute M.J."/>
            <person name="Kuo A."/>
            <person name="Lefebvre S.C."/>
            <person name="Maumus F."/>
            <person name="Mayer C."/>
            <person name="Miller J."/>
            <person name="Monier A."/>
            <person name="Salamov A."/>
            <person name="Young J."/>
            <person name="Aguilar M."/>
            <person name="Claverie J.M."/>
            <person name="Frickenhaus S."/>
            <person name="Gonzalez K."/>
            <person name="Herman E.K."/>
            <person name="Lin Y.C."/>
            <person name="Napier J."/>
            <person name="Ogata H."/>
            <person name="Sarno A.F."/>
            <person name="Shmutz J."/>
            <person name="Schroeder D."/>
            <person name="de Vargas C."/>
            <person name="Verret F."/>
            <person name="von Dassow P."/>
            <person name="Valentin K."/>
            <person name="Van de Peer Y."/>
            <person name="Wheeler G."/>
            <person name="Dacks J.B."/>
            <person name="Delwiche C.F."/>
            <person name="Dyhrman S.T."/>
            <person name="Glockner G."/>
            <person name="John U."/>
            <person name="Richards T."/>
            <person name="Worden A.Z."/>
            <person name="Zhang X."/>
            <person name="Grigoriev I.V."/>
            <person name="Allen A.E."/>
            <person name="Bidle K."/>
            <person name="Borodovsky M."/>
            <person name="Bowler C."/>
            <person name="Brownlee C."/>
            <person name="Cock J.M."/>
            <person name="Elias M."/>
            <person name="Gladyshev V.N."/>
            <person name="Groth M."/>
            <person name="Guda C."/>
            <person name="Hadaegh A."/>
            <person name="Iglesias-Rodriguez M.D."/>
            <person name="Jenkins J."/>
            <person name="Jones B.M."/>
            <person name="Lawson T."/>
            <person name="Leese F."/>
            <person name="Lindquist E."/>
            <person name="Lobanov A."/>
            <person name="Lomsadze A."/>
            <person name="Malik S.B."/>
            <person name="Marsh M.E."/>
            <person name="Mackinder L."/>
            <person name="Mock T."/>
            <person name="Mueller-Roeber B."/>
            <person name="Pagarete A."/>
            <person name="Parker M."/>
            <person name="Probert I."/>
            <person name="Quesneville H."/>
            <person name="Raines C."/>
            <person name="Rensing S.A."/>
            <person name="Riano-Pachon D.M."/>
            <person name="Richier S."/>
            <person name="Rokitta S."/>
            <person name="Shiraiwa Y."/>
            <person name="Soanes D.M."/>
            <person name="van der Giezen M."/>
            <person name="Wahlund T.M."/>
            <person name="Williams B."/>
            <person name="Wilson W."/>
            <person name="Wolfe G."/>
            <person name="Wurch L.L."/>
        </authorList>
    </citation>
    <scope>NUCLEOTIDE SEQUENCE</scope>
</reference>
<dbReference type="PaxDb" id="2903-EOD20271"/>
<feature type="transmembrane region" description="Helical" evidence="3">
    <location>
        <begin position="315"/>
        <end position="335"/>
    </location>
</feature>
<dbReference type="KEGG" id="ehx:EMIHUDRAFT_117669"/>
<dbReference type="GeneID" id="17265815"/>
<dbReference type="SUPFAM" id="SSF69318">
    <property type="entry name" value="Integrin alpha N-terminal domain"/>
    <property type="match status" value="1"/>
</dbReference>
<evidence type="ECO:0000256" key="3">
    <source>
        <dbReference type="SAM" id="Phobius"/>
    </source>
</evidence>
<dbReference type="Pfam" id="PF07593">
    <property type="entry name" value="UnbV_ASPIC"/>
    <property type="match status" value="1"/>
</dbReference>
<feature type="transmembrane region" description="Helical" evidence="3">
    <location>
        <begin position="258"/>
        <end position="281"/>
    </location>
</feature>
<protein>
    <recommendedName>
        <fullName evidence="4">ASPIC/UnbV domain-containing protein</fullName>
    </recommendedName>
</protein>
<keyword evidence="1" id="KW-0732">Signal</keyword>
<dbReference type="PANTHER" id="PTHR16026">
    <property type="entry name" value="CARTILAGE ACIDIC PROTEIN 1"/>
    <property type="match status" value="1"/>
</dbReference>
<evidence type="ECO:0000256" key="2">
    <source>
        <dbReference type="SAM" id="MobiDB-lite"/>
    </source>
</evidence>
<dbReference type="InterPro" id="IPR028994">
    <property type="entry name" value="Integrin_alpha_N"/>
</dbReference>
<dbReference type="Pfam" id="PF13517">
    <property type="entry name" value="FG-GAP_3"/>
    <property type="match status" value="1"/>
</dbReference>
<dbReference type="HOGENOM" id="CLU_321456_0_0_1"/>
<dbReference type="PANTHER" id="PTHR16026:SF0">
    <property type="entry name" value="CARTILAGE ACIDIC PROTEIN 1"/>
    <property type="match status" value="1"/>
</dbReference>
<feature type="domain" description="ASPIC/UnbV" evidence="4">
    <location>
        <begin position="781"/>
        <end position="846"/>
    </location>
</feature>
<proteinExistence type="predicted"/>
<keyword evidence="3" id="KW-0472">Membrane</keyword>
<organism evidence="5 6">
    <name type="scientific">Emiliania huxleyi (strain CCMP1516)</name>
    <dbReference type="NCBI Taxonomy" id="280463"/>
    <lineage>
        <taxon>Eukaryota</taxon>
        <taxon>Haptista</taxon>
        <taxon>Haptophyta</taxon>
        <taxon>Prymnesiophyceae</taxon>
        <taxon>Isochrysidales</taxon>
        <taxon>Noelaerhabdaceae</taxon>
        <taxon>Emiliania</taxon>
    </lineage>
</organism>
<sequence length="902" mass="95946">MYIESVGKGPDGAVFDLRITALSDYVPHSSQRNKINGAFPQINLDANQSVDLLFDFLDPSSGSAVVLRKFYITFYDFDKARKEDKGVESLTVSGMARYELDHLTQLAVSGTEGSLTFSAVQHGGLSNNPTDPARLTDEQRTRVVSLSYRNTSRVTFTYSISTGTGGRNLIFAGVNPLLLPPSHPCCLFSAAPPPVMRFPPPPSPSPSLAALALTLIAATAATTLATPTLTLAALAATALAFVAHATAALTAAAVTTALAAPVLTAAATALTTPALVAAAAATALTAPALTAAAVTTALAAPLLSAAATALTTPALVAAAAATALATAALTAAVTARSEFKDVSRRFLSDAQLQVKGHVGAHWHNFGAPYLVDWDGDGWMDIFATNHVKYESCETHWDLARNNGEWFDAITGAVEYVEGWFEQPDDDLVQRFDAHGGAVVDIDRDGLLDLYVAQGTSRGTDMTEHSENGLFWGTADGKLVGGRAAAKSAGLDCRGCRAYNVGMLDVDNDGLLDILSLNMERSDKNEIPSRLWFNRPTAGEPRHFTFAPEDGFAQELLVTIDGLRDSSGSSQDIFVAYKWDPVSGRLADITPGWWPTLEAPHLRSWSLRGGYRRELVSVDGIDFLYSSPAGLRSAADTKKPFIEAADFNLDGTLDLLVLCRFNSRLLTQSADGSWVRMPGIYGDLNDPARKREDDGWLEACCADPVVCKAAHGVQLHHLAAFICPRLDAGGNRWQGVSVVDLNNDGFLDLMPCSTRCRVYLNRGTGNSYIAFRLVGSMSNEYGIGATVLLAWRAEPAGAVRLQLRELNAVSSGGASRFGSTDHRLVFGLGAAGVPVRWPSGRVDLLDEPSLVARANSMDDGVIRLEESVPGPRLPLTPPLPLSPPLLPPPSPPPGAIDTAPTRT</sequence>
<dbReference type="InterPro" id="IPR013517">
    <property type="entry name" value="FG-GAP"/>
</dbReference>
<feature type="transmembrane region" description="Helical" evidence="3">
    <location>
        <begin position="288"/>
        <end position="309"/>
    </location>
</feature>
<feature type="region of interest" description="Disordered" evidence="2">
    <location>
        <begin position="867"/>
        <end position="902"/>
    </location>
</feature>
<dbReference type="RefSeq" id="XP_005772700.1">
    <property type="nucleotide sequence ID" value="XM_005772643.1"/>
</dbReference>
<dbReference type="EnsemblProtists" id="EOD20271">
    <property type="protein sequence ID" value="EOD20271"/>
    <property type="gene ID" value="EMIHUDRAFT_117669"/>
</dbReference>
<dbReference type="InterPro" id="IPR027039">
    <property type="entry name" value="Crtac1"/>
</dbReference>
<evidence type="ECO:0000259" key="4">
    <source>
        <dbReference type="Pfam" id="PF07593"/>
    </source>
</evidence>
<evidence type="ECO:0000313" key="6">
    <source>
        <dbReference type="Proteomes" id="UP000013827"/>
    </source>
</evidence>
<dbReference type="Proteomes" id="UP000013827">
    <property type="component" value="Unassembled WGS sequence"/>
</dbReference>
<keyword evidence="3" id="KW-0812">Transmembrane</keyword>